<evidence type="ECO:0000256" key="3">
    <source>
        <dbReference type="ARBA" id="ARBA00022737"/>
    </source>
</evidence>
<evidence type="ECO:0000256" key="4">
    <source>
        <dbReference type="PROSITE-ProRule" id="PRU00446"/>
    </source>
</evidence>
<dbReference type="EMBL" id="CAJFCV020000006">
    <property type="protein sequence ID" value="CAG9131951.1"/>
    <property type="molecule type" value="Genomic_DNA"/>
</dbReference>
<dbReference type="Proteomes" id="UP000659654">
    <property type="component" value="Unassembled WGS sequence"/>
</dbReference>
<evidence type="ECO:0000256" key="2">
    <source>
        <dbReference type="ARBA" id="ARBA00022525"/>
    </source>
</evidence>
<name>A0A1I7S9K3_BURXY</name>
<dbReference type="eggNOG" id="KOG3545">
    <property type="taxonomic scope" value="Eukaryota"/>
</dbReference>
<reference evidence="10" key="1">
    <citation type="submission" date="2016-11" db="UniProtKB">
        <authorList>
            <consortium name="WormBaseParasite"/>
        </authorList>
    </citation>
    <scope>IDENTIFICATION</scope>
</reference>
<feature type="compositionally biased region" description="Pro residues" evidence="5">
    <location>
        <begin position="110"/>
        <end position="122"/>
    </location>
</feature>
<dbReference type="SMART" id="SM00284">
    <property type="entry name" value="OLF"/>
    <property type="match status" value="1"/>
</dbReference>
<keyword evidence="3" id="KW-0677">Repeat</keyword>
<protein>
    <submittedName>
        <fullName evidence="7">(pine wood nematode) hypothetical protein</fullName>
    </submittedName>
    <submittedName>
        <fullName evidence="10">Olfactomedin-like domain-containing protein</fullName>
    </submittedName>
</protein>
<dbReference type="GO" id="GO:0005615">
    <property type="term" value="C:extracellular space"/>
    <property type="evidence" value="ECO:0007669"/>
    <property type="project" value="TreeGrafter"/>
</dbReference>
<feature type="compositionally biased region" description="Low complexity" evidence="5">
    <location>
        <begin position="126"/>
        <end position="137"/>
    </location>
</feature>
<dbReference type="Pfam" id="PF02191">
    <property type="entry name" value="OLF"/>
    <property type="match status" value="1"/>
</dbReference>
<keyword evidence="9" id="KW-1185">Reference proteome</keyword>
<dbReference type="InterPro" id="IPR050605">
    <property type="entry name" value="Olfactomedin-like_domain"/>
</dbReference>
<dbReference type="OrthoDB" id="8626508at2759"/>
<dbReference type="PANTHER" id="PTHR23192">
    <property type="entry name" value="OLFACTOMEDIN-RELATED"/>
    <property type="match status" value="1"/>
</dbReference>
<accession>A0A1I7S9K3</accession>
<dbReference type="Proteomes" id="UP000582659">
    <property type="component" value="Unassembled WGS sequence"/>
</dbReference>
<evidence type="ECO:0000313" key="9">
    <source>
        <dbReference type="Proteomes" id="UP000659654"/>
    </source>
</evidence>
<dbReference type="WBParaSite" id="BXY_0970000.1">
    <property type="protein sequence ID" value="BXY_0970000.1"/>
    <property type="gene ID" value="BXY_0970000"/>
</dbReference>
<dbReference type="InterPro" id="IPR008160">
    <property type="entry name" value="Collagen"/>
</dbReference>
<evidence type="ECO:0000256" key="5">
    <source>
        <dbReference type="SAM" id="MobiDB-lite"/>
    </source>
</evidence>
<dbReference type="PANTHER" id="PTHR23192:SF85">
    <property type="entry name" value="GLIOMEDIN"/>
    <property type="match status" value="1"/>
</dbReference>
<evidence type="ECO:0000313" key="7">
    <source>
        <dbReference type="EMBL" id="CAD5235518.1"/>
    </source>
</evidence>
<gene>
    <name evidence="7" type="ORF">BXYJ_LOCUS15609</name>
</gene>
<evidence type="ECO:0000259" key="6">
    <source>
        <dbReference type="PROSITE" id="PS51132"/>
    </source>
</evidence>
<dbReference type="SMR" id="A0A1I7S9K3"/>
<dbReference type="Pfam" id="PF01391">
    <property type="entry name" value="Collagen"/>
    <property type="match status" value="1"/>
</dbReference>
<dbReference type="InterPro" id="IPR003112">
    <property type="entry name" value="Olfac-like_dom"/>
</dbReference>
<evidence type="ECO:0000313" key="8">
    <source>
        <dbReference type="Proteomes" id="UP000095284"/>
    </source>
</evidence>
<organism evidence="8 10">
    <name type="scientific">Bursaphelenchus xylophilus</name>
    <name type="common">Pinewood nematode worm</name>
    <name type="synonym">Aphelenchoides xylophilus</name>
    <dbReference type="NCBI Taxonomy" id="6326"/>
    <lineage>
        <taxon>Eukaryota</taxon>
        <taxon>Metazoa</taxon>
        <taxon>Ecdysozoa</taxon>
        <taxon>Nematoda</taxon>
        <taxon>Chromadorea</taxon>
        <taxon>Rhabditida</taxon>
        <taxon>Tylenchina</taxon>
        <taxon>Tylenchomorpha</taxon>
        <taxon>Aphelenchoidea</taxon>
        <taxon>Aphelenchoididae</taxon>
        <taxon>Bursaphelenchus</taxon>
    </lineage>
</organism>
<keyword evidence="2" id="KW-0964">Secreted</keyword>
<sequence length="504" mass="57342">MAQTDNQILKAEVPWKRLTASQALLFLLTALAWVDLKRRTDECLENCPIDGQRVKRGFKETVINMTSSEDKKNKDLWVHSLSKIQMDDLLEKCLEVHKYCTDEKGSERGPPGPPGDPGPVGPPGQAGPIGRPGIQGLPGPPGPIGPPGMAGSEAVCVDCPVTENYVMSEKSCPKTEEMKCPSRITMDGEGGPKGVEKMLPSFVEYMLENETESDACLRVCMANFTTYHDQMDLATSTETAYIQGATAHCFLQGVGKPVFHAHANTFYGSWMRDAYPKTGEDSQKRWLTNHFEGDALYEFRNEAEMRRQNVLKKYKLPHLFKGTNNVFFNGSFYYHRAGTPKIAKYELGTQNYEEVIVHNKAAHKGENYLFNHSMNYFDMAVDENALWVMFHYEDEDFVAVTKMDINNLTVYETFNLTMINHTDMANGFVVCGVLYVVQSSSDLKSEISIAYDFYRERYQQPNIHWVNLYRNANMMSYNPFDKRIYIYDHGYLLTVPVRITWRAK</sequence>
<reference evidence="7" key="2">
    <citation type="submission" date="2020-09" db="EMBL/GenBank/DDBJ databases">
        <authorList>
            <person name="Kikuchi T."/>
        </authorList>
    </citation>
    <scope>NUCLEOTIDE SEQUENCE</scope>
    <source>
        <strain evidence="7">Ka4C1</strain>
    </source>
</reference>
<dbReference type="GO" id="GO:0007165">
    <property type="term" value="P:signal transduction"/>
    <property type="evidence" value="ECO:0007669"/>
    <property type="project" value="TreeGrafter"/>
</dbReference>
<dbReference type="Proteomes" id="UP000095284">
    <property type="component" value="Unplaced"/>
</dbReference>
<dbReference type="AlphaFoldDB" id="A0A1I7S9K3"/>
<evidence type="ECO:0000256" key="1">
    <source>
        <dbReference type="ARBA" id="ARBA00004613"/>
    </source>
</evidence>
<feature type="disulfide bond" evidence="4">
    <location>
        <begin position="249"/>
        <end position="431"/>
    </location>
</feature>
<proteinExistence type="predicted"/>
<dbReference type="Gene3D" id="1.20.5.320">
    <property type="entry name" value="6-Phosphogluconate Dehydrogenase, domain 3"/>
    <property type="match status" value="1"/>
</dbReference>
<keyword evidence="4" id="KW-1015">Disulfide bond</keyword>
<comment type="subcellular location">
    <subcellularLocation>
        <location evidence="1">Secreted</location>
    </subcellularLocation>
</comment>
<feature type="domain" description="Olfactomedin-like" evidence="6">
    <location>
        <begin position="248"/>
        <end position="501"/>
    </location>
</feature>
<dbReference type="PROSITE" id="PS51132">
    <property type="entry name" value="OLF"/>
    <property type="match status" value="1"/>
</dbReference>
<evidence type="ECO:0000313" key="10">
    <source>
        <dbReference type="WBParaSite" id="BXY_0970000.1"/>
    </source>
</evidence>
<dbReference type="EMBL" id="CAJFDI010000006">
    <property type="protein sequence ID" value="CAD5235518.1"/>
    <property type="molecule type" value="Genomic_DNA"/>
</dbReference>
<feature type="region of interest" description="Disordered" evidence="5">
    <location>
        <begin position="102"/>
        <end position="146"/>
    </location>
</feature>